<accession>A0ABS8VN27</accession>
<comment type="caution">
    <text evidence="1">The sequence shown here is derived from an EMBL/GenBank/DDBJ whole genome shotgun (WGS) entry which is preliminary data.</text>
</comment>
<keyword evidence="2" id="KW-1185">Reference proteome</keyword>
<feature type="non-terminal residue" evidence="1">
    <location>
        <position position="99"/>
    </location>
</feature>
<reference evidence="1 2" key="1">
    <citation type="journal article" date="2021" name="BMC Genomics">
        <title>Datura genome reveals duplications of psychoactive alkaloid biosynthetic genes and high mutation rate following tissue culture.</title>
        <authorList>
            <person name="Rajewski A."/>
            <person name="Carter-House D."/>
            <person name="Stajich J."/>
            <person name="Litt A."/>
        </authorList>
    </citation>
    <scope>NUCLEOTIDE SEQUENCE [LARGE SCALE GENOMIC DNA]</scope>
    <source>
        <strain evidence="1">AR-01</strain>
    </source>
</reference>
<evidence type="ECO:0000313" key="2">
    <source>
        <dbReference type="Proteomes" id="UP000823775"/>
    </source>
</evidence>
<gene>
    <name evidence="1" type="ORF">HAX54_038610</name>
</gene>
<dbReference type="Proteomes" id="UP000823775">
    <property type="component" value="Unassembled WGS sequence"/>
</dbReference>
<organism evidence="1 2">
    <name type="scientific">Datura stramonium</name>
    <name type="common">Jimsonweed</name>
    <name type="synonym">Common thornapple</name>
    <dbReference type="NCBI Taxonomy" id="4076"/>
    <lineage>
        <taxon>Eukaryota</taxon>
        <taxon>Viridiplantae</taxon>
        <taxon>Streptophyta</taxon>
        <taxon>Embryophyta</taxon>
        <taxon>Tracheophyta</taxon>
        <taxon>Spermatophyta</taxon>
        <taxon>Magnoliopsida</taxon>
        <taxon>eudicotyledons</taxon>
        <taxon>Gunneridae</taxon>
        <taxon>Pentapetalae</taxon>
        <taxon>asterids</taxon>
        <taxon>lamiids</taxon>
        <taxon>Solanales</taxon>
        <taxon>Solanaceae</taxon>
        <taxon>Solanoideae</taxon>
        <taxon>Datureae</taxon>
        <taxon>Datura</taxon>
    </lineage>
</organism>
<sequence length="99" mass="11828">MGNFILPSRQHRKGDAQHGHRRICQSINDQFHLHPRGHLSPPRALNREKFLSDDSRGVQLDEVFRHEFRPQIREPHDITSIKRRDYLYGISAIKDTWHR</sequence>
<proteinExistence type="predicted"/>
<evidence type="ECO:0000313" key="1">
    <source>
        <dbReference type="EMBL" id="MCE0481145.1"/>
    </source>
</evidence>
<dbReference type="EMBL" id="JACEIK010005277">
    <property type="protein sequence ID" value="MCE0481145.1"/>
    <property type="molecule type" value="Genomic_DNA"/>
</dbReference>
<name>A0ABS8VN27_DATST</name>
<protein>
    <submittedName>
        <fullName evidence="1">Uncharacterized protein</fullName>
    </submittedName>
</protein>